<organism evidence="9 10">
    <name type="scientific">Kushneria avicenniae</name>
    <dbReference type="NCBI Taxonomy" id="402385"/>
    <lineage>
        <taxon>Bacteria</taxon>
        <taxon>Pseudomonadati</taxon>
        <taxon>Pseudomonadota</taxon>
        <taxon>Gammaproteobacteria</taxon>
        <taxon>Oceanospirillales</taxon>
        <taxon>Halomonadaceae</taxon>
        <taxon>Kushneria</taxon>
    </lineage>
</organism>
<dbReference type="Gene3D" id="3.30.70.560">
    <property type="entry name" value="7,8-Dihydro-6-hydroxymethylpterin-pyrophosphokinase HPPK"/>
    <property type="match status" value="1"/>
</dbReference>
<name>A0A1I1KFL8_9GAMM</name>
<keyword evidence="10" id="KW-1185">Reference proteome</keyword>
<gene>
    <name evidence="9" type="ORF">SAMN05421848_1931</name>
</gene>
<dbReference type="SUPFAM" id="SSF55083">
    <property type="entry name" value="6-hydroxymethyl-7,8-dihydropterin pyrophosphokinase, HPPK"/>
    <property type="match status" value="1"/>
</dbReference>
<evidence type="ECO:0000256" key="6">
    <source>
        <dbReference type="ARBA" id="ARBA00022840"/>
    </source>
</evidence>
<dbReference type="AlphaFoldDB" id="A0A1I1KFL8"/>
<dbReference type="Proteomes" id="UP000199046">
    <property type="component" value="Unassembled WGS sequence"/>
</dbReference>
<dbReference type="InterPro" id="IPR035907">
    <property type="entry name" value="Hppk_sf"/>
</dbReference>
<keyword evidence="4" id="KW-0547">Nucleotide-binding</keyword>
<accession>A0A1I1KFL8</accession>
<evidence type="ECO:0000256" key="1">
    <source>
        <dbReference type="ARBA" id="ARBA00005051"/>
    </source>
</evidence>
<evidence type="ECO:0000256" key="2">
    <source>
        <dbReference type="ARBA" id="ARBA00013253"/>
    </source>
</evidence>
<dbReference type="PANTHER" id="PTHR43071">
    <property type="entry name" value="2-AMINO-4-HYDROXY-6-HYDROXYMETHYLDIHYDROPTERIDINE PYROPHOSPHOKINASE"/>
    <property type="match status" value="1"/>
</dbReference>
<dbReference type="GO" id="GO:0005524">
    <property type="term" value="F:ATP binding"/>
    <property type="evidence" value="ECO:0007669"/>
    <property type="project" value="UniProtKB-KW"/>
</dbReference>
<evidence type="ECO:0000259" key="8">
    <source>
        <dbReference type="Pfam" id="PF01288"/>
    </source>
</evidence>
<evidence type="ECO:0000313" key="9">
    <source>
        <dbReference type="EMBL" id="SFC59431.1"/>
    </source>
</evidence>
<dbReference type="GO" id="GO:0003848">
    <property type="term" value="F:2-amino-4-hydroxy-6-hydroxymethyldihydropteridine diphosphokinase activity"/>
    <property type="evidence" value="ECO:0007669"/>
    <property type="project" value="UniProtKB-EC"/>
</dbReference>
<dbReference type="Pfam" id="PF01288">
    <property type="entry name" value="HPPK"/>
    <property type="match status" value="1"/>
</dbReference>
<comment type="pathway">
    <text evidence="1">Cofactor biosynthesis; tetrahydrofolate biosynthesis; 2-amino-4-hydroxy-6-hydroxymethyl-7,8-dihydropteridine diphosphate from 7,8-dihydroneopterin triphosphate: step 4/4.</text>
</comment>
<dbReference type="EC" id="2.7.6.3" evidence="2"/>
<dbReference type="OrthoDB" id="9790168at2"/>
<dbReference type="UniPathway" id="UPA00077">
    <property type="reaction ID" value="UER00155"/>
</dbReference>
<sequence>MAFVLFSLGSNAHRHQRIEAALTALHDAFGELLISRVFESHPVGFDSPCNFYNLVVGASCPWPVARLNQWCKQVERDNGRDHSAPKFSSRALDIDILCVDDLTGCVDGVSLPREEIAYNAFVLRPLAESFGDYRHPGTNKSYRELWETFDVDSQTLWPVTFDWQGQRISTNAPFQTATLTPARIR</sequence>
<dbReference type="GO" id="GO:0016301">
    <property type="term" value="F:kinase activity"/>
    <property type="evidence" value="ECO:0007669"/>
    <property type="project" value="UniProtKB-KW"/>
</dbReference>
<protein>
    <recommendedName>
        <fullName evidence="2">2-amino-4-hydroxy-6-hydroxymethyldihydropteridine diphosphokinase</fullName>
        <ecNumber evidence="2">2.7.6.3</ecNumber>
    </recommendedName>
</protein>
<dbReference type="GO" id="GO:0046654">
    <property type="term" value="P:tetrahydrofolate biosynthetic process"/>
    <property type="evidence" value="ECO:0007669"/>
    <property type="project" value="UniProtKB-UniPathway"/>
</dbReference>
<dbReference type="CDD" id="cd00483">
    <property type="entry name" value="HPPK"/>
    <property type="match status" value="1"/>
</dbReference>
<dbReference type="InterPro" id="IPR000550">
    <property type="entry name" value="Hppk"/>
</dbReference>
<dbReference type="STRING" id="402385.SAMN05421848_1931"/>
<keyword evidence="6" id="KW-0067">ATP-binding</keyword>
<dbReference type="EMBL" id="FOLY01000004">
    <property type="protein sequence ID" value="SFC59431.1"/>
    <property type="molecule type" value="Genomic_DNA"/>
</dbReference>
<keyword evidence="7" id="KW-0289">Folate biosynthesis</keyword>
<evidence type="ECO:0000313" key="10">
    <source>
        <dbReference type="Proteomes" id="UP000199046"/>
    </source>
</evidence>
<reference evidence="10" key="1">
    <citation type="submission" date="2016-10" db="EMBL/GenBank/DDBJ databases">
        <authorList>
            <person name="Varghese N."/>
            <person name="Submissions S."/>
        </authorList>
    </citation>
    <scope>NUCLEOTIDE SEQUENCE [LARGE SCALE GENOMIC DNA]</scope>
    <source>
        <strain evidence="10">DSM 23439</strain>
    </source>
</reference>
<dbReference type="PANTHER" id="PTHR43071:SF2">
    <property type="entry name" value="2-AMINO-4-HYDROXY-6-HYDROXYMETHYLDIHYDROPTERIDINE PYROPHOSPHOKINASE"/>
    <property type="match status" value="1"/>
</dbReference>
<proteinExistence type="predicted"/>
<evidence type="ECO:0000256" key="7">
    <source>
        <dbReference type="ARBA" id="ARBA00022909"/>
    </source>
</evidence>
<evidence type="ECO:0000256" key="4">
    <source>
        <dbReference type="ARBA" id="ARBA00022741"/>
    </source>
</evidence>
<dbReference type="NCBIfam" id="TIGR01498">
    <property type="entry name" value="folK"/>
    <property type="match status" value="1"/>
</dbReference>
<evidence type="ECO:0000256" key="3">
    <source>
        <dbReference type="ARBA" id="ARBA00022679"/>
    </source>
</evidence>
<dbReference type="RefSeq" id="WP_090133412.1">
    <property type="nucleotide sequence ID" value="NZ_FOLY01000004.1"/>
</dbReference>
<dbReference type="GO" id="GO:0046656">
    <property type="term" value="P:folic acid biosynthetic process"/>
    <property type="evidence" value="ECO:0007669"/>
    <property type="project" value="UniProtKB-KW"/>
</dbReference>
<keyword evidence="5 9" id="KW-0418">Kinase</keyword>
<evidence type="ECO:0000256" key="5">
    <source>
        <dbReference type="ARBA" id="ARBA00022777"/>
    </source>
</evidence>
<feature type="domain" description="7,8-dihydro-6-hydroxymethylpterin-pyrophosphokinase" evidence="8">
    <location>
        <begin position="6"/>
        <end position="128"/>
    </location>
</feature>
<keyword evidence="3" id="KW-0808">Transferase</keyword>